<dbReference type="Gene3D" id="3.90.550.10">
    <property type="entry name" value="Spore Coat Polysaccharide Biosynthesis Protein SpsA, Chain A"/>
    <property type="match status" value="1"/>
</dbReference>
<comment type="caution">
    <text evidence="2">The sequence shown here is derived from an EMBL/GenBank/DDBJ whole genome shotgun (WGS) entry which is preliminary data.</text>
</comment>
<evidence type="ECO:0000259" key="1">
    <source>
        <dbReference type="Pfam" id="PF00535"/>
    </source>
</evidence>
<evidence type="ECO:0000313" key="2">
    <source>
        <dbReference type="EMBL" id="NID12284.1"/>
    </source>
</evidence>
<evidence type="ECO:0000313" key="3">
    <source>
        <dbReference type="Proteomes" id="UP000606008"/>
    </source>
</evidence>
<dbReference type="Proteomes" id="UP000606008">
    <property type="component" value="Unassembled WGS sequence"/>
</dbReference>
<dbReference type="PANTHER" id="PTHR22916:SF65">
    <property type="entry name" value="SLR1065 PROTEIN"/>
    <property type="match status" value="1"/>
</dbReference>
<name>A0ABX0QQ50_9BACT</name>
<sequence>MSSELPKISIITPSYNQGQFIEATIQSVLAQSYSNIEYIIVDGGSTDSTMEVVDRYRDRLSLVIHEKDNGQSDAINKGFKAATGELVGWINSDDILYTDCVQQIVKLYSAFGDGSVYYGSVNDWIDADGHIIGTRRLPIKSRNYLLNNNYDLIQQGSFYPTRLVREIGFLNEAIHYCMDLDLWLRLLEHGPIYAFSDYALAGFRKWEETKTSTGGHKFMHDIRTTLLKYGANPYSRAVLKTRYYGLKQRVKATLKAS</sequence>
<keyword evidence="3" id="KW-1185">Reference proteome</keyword>
<protein>
    <submittedName>
        <fullName evidence="2">Glycosyltransferase</fullName>
    </submittedName>
</protein>
<feature type="domain" description="Glycosyltransferase 2-like" evidence="1">
    <location>
        <begin position="9"/>
        <end position="122"/>
    </location>
</feature>
<dbReference type="Pfam" id="PF00535">
    <property type="entry name" value="Glycos_transf_2"/>
    <property type="match status" value="1"/>
</dbReference>
<accession>A0ABX0QQ50</accession>
<dbReference type="SUPFAM" id="SSF53448">
    <property type="entry name" value="Nucleotide-diphospho-sugar transferases"/>
    <property type="match status" value="1"/>
</dbReference>
<dbReference type="PANTHER" id="PTHR22916">
    <property type="entry name" value="GLYCOSYLTRANSFERASE"/>
    <property type="match status" value="1"/>
</dbReference>
<dbReference type="RefSeq" id="WP_166693128.1">
    <property type="nucleotide sequence ID" value="NZ_WAEL01000007.1"/>
</dbReference>
<dbReference type="EMBL" id="WAEL01000007">
    <property type="protein sequence ID" value="NID12284.1"/>
    <property type="molecule type" value="Genomic_DNA"/>
</dbReference>
<organism evidence="2 3">
    <name type="scientific">Fibrivirga algicola</name>
    <dbReference type="NCBI Taxonomy" id="2950420"/>
    <lineage>
        <taxon>Bacteria</taxon>
        <taxon>Pseudomonadati</taxon>
        <taxon>Bacteroidota</taxon>
        <taxon>Cytophagia</taxon>
        <taxon>Cytophagales</taxon>
        <taxon>Spirosomataceae</taxon>
        <taxon>Fibrivirga</taxon>
    </lineage>
</organism>
<reference evidence="3" key="2">
    <citation type="submission" date="2023-07" db="EMBL/GenBank/DDBJ databases">
        <authorList>
            <person name="Jung D.-H."/>
        </authorList>
    </citation>
    <scope>NUCLEOTIDE SEQUENCE [LARGE SCALE GENOMIC DNA]</scope>
    <source>
        <strain evidence="3">JA-25</strain>
    </source>
</reference>
<dbReference type="CDD" id="cd06433">
    <property type="entry name" value="GT_2_WfgS_like"/>
    <property type="match status" value="1"/>
</dbReference>
<gene>
    <name evidence="2" type="ORF">F7231_19075</name>
</gene>
<reference evidence="3" key="1">
    <citation type="submission" date="2019-09" db="EMBL/GenBank/DDBJ databases">
        <authorList>
            <person name="Jung D.-H."/>
        </authorList>
    </citation>
    <scope>NUCLEOTIDE SEQUENCE [LARGE SCALE GENOMIC DNA]</scope>
    <source>
        <strain evidence="3">JA-25</strain>
    </source>
</reference>
<dbReference type="InterPro" id="IPR029044">
    <property type="entry name" value="Nucleotide-diphossugar_trans"/>
</dbReference>
<dbReference type="InterPro" id="IPR001173">
    <property type="entry name" value="Glyco_trans_2-like"/>
</dbReference>
<proteinExistence type="predicted"/>